<dbReference type="InterPro" id="IPR000014">
    <property type="entry name" value="PAS"/>
</dbReference>
<evidence type="ECO:0000313" key="4">
    <source>
        <dbReference type="Proteomes" id="UP001597183"/>
    </source>
</evidence>
<dbReference type="PROSITE" id="PS50112">
    <property type="entry name" value="PAS"/>
    <property type="match status" value="1"/>
</dbReference>
<gene>
    <name evidence="3" type="ORF">ACFQ5G_46160</name>
</gene>
<name>A0ABW4APH0_9ACTN</name>
<dbReference type="RefSeq" id="WP_317795546.1">
    <property type="nucleotide sequence ID" value="NZ_AP028461.1"/>
</dbReference>
<proteinExistence type="predicted"/>
<comment type="caution">
    <text evidence="3">The sequence shown here is derived from an EMBL/GenBank/DDBJ whole genome shotgun (WGS) entry which is preliminary data.</text>
</comment>
<sequence length="104" mass="11536">MWPLPRWSRPADRPAGRPDSAPASSPGLAEDDLDDFYDNAPCGFVPTLPDGTIVKVNATLLTWLGYGDVDLVGRRRFADLLTTGSTLYHETHCEPLLRLRNEVK</sequence>
<dbReference type="InterPro" id="IPR035965">
    <property type="entry name" value="PAS-like_dom_sf"/>
</dbReference>
<keyword evidence="4" id="KW-1185">Reference proteome</keyword>
<dbReference type="EMBL" id="JBHTMK010000061">
    <property type="protein sequence ID" value="MFD1372757.1"/>
    <property type="molecule type" value="Genomic_DNA"/>
</dbReference>
<accession>A0ABW4APH0</accession>
<reference evidence="4" key="1">
    <citation type="journal article" date="2019" name="Int. J. Syst. Evol. Microbiol.">
        <title>The Global Catalogue of Microorganisms (GCM) 10K type strain sequencing project: providing services to taxonomists for standard genome sequencing and annotation.</title>
        <authorList>
            <consortium name="The Broad Institute Genomics Platform"/>
            <consortium name="The Broad Institute Genome Sequencing Center for Infectious Disease"/>
            <person name="Wu L."/>
            <person name="Ma J."/>
        </authorList>
    </citation>
    <scope>NUCLEOTIDE SEQUENCE [LARGE SCALE GENOMIC DNA]</scope>
    <source>
        <strain evidence="4">CCM 7526</strain>
    </source>
</reference>
<evidence type="ECO:0000256" key="1">
    <source>
        <dbReference type="SAM" id="MobiDB-lite"/>
    </source>
</evidence>
<dbReference type="SUPFAM" id="SSF55785">
    <property type="entry name" value="PYP-like sensor domain (PAS domain)"/>
    <property type="match status" value="1"/>
</dbReference>
<feature type="domain" description="PAS" evidence="2">
    <location>
        <begin position="29"/>
        <end position="81"/>
    </location>
</feature>
<feature type="region of interest" description="Disordered" evidence="1">
    <location>
        <begin position="1"/>
        <end position="34"/>
    </location>
</feature>
<organism evidence="3 4">
    <name type="scientific">Actinoplanes sichuanensis</name>
    <dbReference type="NCBI Taxonomy" id="512349"/>
    <lineage>
        <taxon>Bacteria</taxon>
        <taxon>Bacillati</taxon>
        <taxon>Actinomycetota</taxon>
        <taxon>Actinomycetes</taxon>
        <taxon>Micromonosporales</taxon>
        <taxon>Micromonosporaceae</taxon>
        <taxon>Actinoplanes</taxon>
    </lineage>
</organism>
<dbReference type="Proteomes" id="UP001597183">
    <property type="component" value="Unassembled WGS sequence"/>
</dbReference>
<dbReference type="Gene3D" id="3.30.450.20">
    <property type="entry name" value="PAS domain"/>
    <property type="match status" value="1"/>
</dbReference>
<evidence type="ECO:0000259" key="2">
    <source>
        <dbReference type="PROSITE" id="PS50112"/>
    </source>
</evidence>
<protein>
    <submittedName>
        <fullName evidence="3">PAS domain-containing protein</fullName>
    </submittedName>
</protein>
<evidence type="ECO:0000313" key="3">
    <source>
        <dbReference type="EMBL" id="MFD1372757.1"/>
    </source>
</evidence>